<feature type="transmembrane region" description="Helical" evidence="6">
    <location>
        <begin position="335"/>
        <end position="357"/>
    </location>
</feature>
<dbReference type="AlphaFoldDB" id="E8N2Q4"/>
<keyword evidence="5 6" id="KW-0472">Membrane</keyword>
<feature type="transmembrane region" description="Helical" evidence="6">
    <location>
        <begin position="203"/>
        <end position="222"/>
    </location>
</feature>
<dbReference type="FunCoup" id="E8N2Q4">
    <property type="interactions" value="31"/>
</dbReference>
<feature type="transmembrane region" description="Helical" evidence="6">
    <location>
        <begin position="12"/>
        <end position="34"/>
    </location>
</feature>
<reference evidence="8 9" key="1">
    <citation type="submission" date="2010-12" db="EMBL/GenBank/DDBJ databases">
        <title>Whole genome sequence of Anaerolinea thermophila UNI-1.</title>
        <authorList>
            <person name="Narita-Yamada S."/>
            <person name="Kishi E."/>
            <person name="Watanabe Y."/>
            <person name="Takasaki K."/>
            <person name="Ankai A."/>
            <person name="Oguchi A."/>
            <person name="Fukui S."/>
            <person name="Takahashi M."/>
            <person name="Yashiro I."/>
            <person name="Hosoyama A."/>
            <person name="Sekiguchi Y."/>
            <person name="Hanada S."/>
            <person name="Fujita N."/>
        </authorList>
    </citation>
    <scope>NUCLEOTIDE SEQUENCE [LARGE SCALE GENOMIC DNA]</scope>
    <source>
        <strain evidence="9">DSM 14523 / JCM 11388 / NBRC 100420 / UNI-1</strain>
    </source>
</reference>
<feature type="transmembrane region" description="Helical" evidence="6">
    <location>
        <begin position="363"/>
        <end position="380"/>
    </location>
</feature>
<feature type="transmembrane region" description="Helical" evidence="6">
    <location>
        <begin position="297"/>
        <end position="315"/>
    </location>
</feature>
<proteinExistence type="inferred from homology"/>
<feature type="transmembrane region" description="Helical" evidence="6">
    <location>
        <begin position="76"/>
        <end position="95"/>
    </location>
</feature>
<dbReference type="HOGENOM" id="CLU_013133_6_1_0"/>
<dbReference type="PROSITE" id="PS50850">
    <property type="entry name" value="MFS"/>
    <property type="match status" value="1"/>
</dbReference>
<evidence type="ECO:0000313" key="8">
    <source>
        <dbReference type="EMBL" id="BAJ62860.1"/>
    </source>
</evidence>
<evidence type="ECO:0000256" key="4">
    <source>
        <dbReference type="ARBA" id="ARBA00022989"/>
    </source>
</evidence>
<dbReference type="Gene3D" id="1.20.1250.20">
    <property type="entry name" value="MFS general substrate transporter like domains"/>
    <property type="match status" value="2"/>
</dbReference>
<dbReference type="Pfam" id="PF12832">
    <property type="entry name" value="MFS_1_like"/>
    <property type="match status" value="1"/>
</dbReference>
<keyword evidence="4 6" id="KW-1133">Transmembrane helix</keyword>
<dbReference type="eggNOG" id="COG2814">
    <property type="taxonomic scope" value="Bacteria"/>
</dbReference>
<evidence type="ECO:0000313" key="9">
    <source>
        <dbReference type="Proteomes" id="UP000008922"/>
    </source>
</evidence>
<comment type="similarity">
    <text evidence="2">Belongs to the major facilitator superfamily. MFSD6 family.</text>
</comment>
<evidence type="ECO:0000256" key="3">
    <source>
        <dbReference type="ARBA" id="ARBA00022692"/>
    </source>
</evidence>
<organism evidence="8 9">
    <name type="scientific">Anaerolinea thermophila (strain DSM 14523 / JCM 11388 / NBRC 100420 / UNI-1)</name>
    <dbReference type="NCBI Taxonomy" id="926569"/>
    <lineage>
        <taxon>Bacteria</taxon>
        <taxon>Bacillati</taxon>
        <taxon>Chloroflexota</taxon>
        <taxon>Anaerolineae</taxon>
        <taxon>Anaerolineales</taxon>
        <taxon>Anaerolineaceae</taxon>
        <taxon>Anaerolinea</taxon>
    </lineage>
</organism>
<dbReference type="InterPro" id="IPR024989">
    <property type="entry name" value="MFS_assoc_dom"/>
</dbReference>
<dbReference type="GO" id="GO:0005886">
    <property type="term" value="C:plasma membrane"/>
    <property type="evidence" value="ECO:0007669"/>
    <property type="project" value="UniProtKB-SubCell"/>
</dbReference>
<evidence type="ECO:0000256" key="2">
    <source>
        <dbReference type="ARBA" id="ARBA00005241"/>
    </source>
</evidence>
<feature type="transmembrane region" description="Helical" evidence="6">
    <location>
        <begin position="101"/>
        <end position="127"/>
    </location>
</feature>
<dbReference type="RefSeq" id="WP_013559252.1">
    <property type="nucleotide sequence ID" value="NC_014960.1"/>
</dbReference>
<accession>E8N2Q4</accession>
<gene>
    <name evidence="8" type="ordered locus">ANT_08260</name>
</gene>
<name>E8N2Q4_ANATU</name>
<evidence type="ECO:0000259" key="7">
    <source>
        <dbReference type="PROSITE" id="PS50850"/>
    </source>
</evidence>
<comment type="subcellular location">
    <subcellularLocation>
        <location evidence="1">Cell membrane</location>
        <topology evidence="1">Multi-pass membrane protein</topology>
    </subcellularLocation>
</comment>
<dbReference type="PANTHER" id="PTHR16172:SF41">
    <property type="entry name" value="MAJOR FACILITATOR SUPERFAMILY DOMAIN-CONTAINING PROTEIN 6-LIKE"/>
    <property type="match status" value="1"/>
</dbReference>
<dbReference type="Proteomes" id="UP000008922">
    <property type="component" value="Chromosome"/>
</dbReference>
<dbReference type="InterPro" id="IPR036259">
    <property type="entry name" value="MFS_trans_sf"/>
</dbReference>
<dbReference type="InterPro" id="IPR020846">
    <property type="entry name" value="MFS_dom"/>
</dbReference>
<evidence type="ECO:0000256" key="1">
    <source>
        <dbReference type="ARBA" id="ARBA00004651"/>
    </source>
</evidence>
<keyword evidence="3 6" id="KW-0812">Transmembrane</keyword>
<protein>
    <submittedName>
        <fullName evidence="8">Major facilitator superfamily transporter</fullName>
    </submittedName>
</protein>
<dbReference type="GO" id="GO:0022857">
    <property type="term" value="F:transmembrane transporter activity"/>
    <property type="evidence" value="ECO:0007669"/>
    <property type="project" value="InterPro"/>
</dbReference>
<dbReference type="InterPro" id="IPR051717">
    <property type="entry name" value="MFS_MFSD6"/>
</dbReference>
<feature type="transmembrane region" description="Helical" evidence="6">
    <location>
        <begin position="242"/>
        <end position="262"/>
    </location>
</feature>
<evidence type="ECO:0000256" key="5">
    <source>
        <dbReference type="ARBA" id="ARBA00023136"/>
    </source>
</evidence>
<feature type="transmembrane region" description="Helical" evidence="6">
    <location>
        <begin position="46"/>
        <end position="67"/>
    </location>
</feature>
<dbReference type="SUPFAM" id="SSF103473">
    <property type="entry name" value="MFS general substrate transporter"/>
    <property type="match status" value="1"/>
</dbReference>
<sequence>MSLSKPSSSNPNILFTLYFLMFAAGGIYFTYFLIFLRQSGLTSAQIGVINMSGGVVAFFASTLWGYLSDRTGKARLLLAFAIAANGAIALLYPLAHAFPAFLAIACVFAIFNAAIMTLMDSLALNLLGERRHEYGKYRLGGTFGYISTTLTIGFLFERIGLRWMFPIYFLIMLLYALLATRLPDSSTGASRSSLPSLKALGTLLRQPGWGVFLATTFLIWLASSGAISFLGIKLKGMGASDSLVGVVASAAAIFEIPFMLYSGQIMRKLGIPRTLWFAIIGYIARVFLYTVIPTPEWAIAVNGLNGVSYVLYWNAALQFNNQNAPENLKATAQGILVSTMNLASVASALLTGGLYDAIGADPVYSLLAGICVLALILFTLGNRRLVFPPRTEAEPLAQADRT</sequence>
<feature type="domain" description="Major facilitator superfamily (MFS) profile" evidence="7">
    <location>
        <begin position="10"/>
        <end position="386"/>
    </location>
</feature>
<dbReference type="EMBL" id="AP012029">
    <property type="protein sequence ID" value="BAJ62860.1"/>
    <property type="molecule type" value="Genomic_DNA"/>
</dbReference>
<evidence type="ECO:0000256" key="6">
    <source>
        <dbReference type="SAM" id="Phobius"/>
    </source>
</evidence>
<keyword evidence="9" id="KW-1185">Reference proteome</keyword>
<feature type="transmembrane region" description="Helical" evidence="6">
    <location>
        <begin position="274"/>
        <end position="291"/>
    </location>
</feature>
<dbReference type="PANTHER" id="PTHR16172">
    <property type="entry name" value="MAJOR FACILITATOR SUPERFAMILY DOMAIN-CONTAINING PROTEIN 6-LIKE"/>
    <property type="match status" value="1"/>
</dbReference>
<dbReference type="STRING" id="926569.ANT_08260"/>
<feature type="transmembrane region" description="Helical" evidence="6">
    <location>
        <begin position="163"/>
        <end position="182"/>
    </location>
</feature>
<dbReference type="InParanoid" id="E8N2Q4"/>
<dbReference type="OrthoDB" id="156600at2"/>
<dbReference type="KEGG" id="atm:ANT_08260"/>
<feature type="transmembrane region" description="Helical" evidence="6">
    <location>
        <begin position="139"/>
        <end position="157"/>
    </location>
</feature>